<comment type="caution">
    <text evidence="2">The sequence shown here is derived from an EMBL/GenBank/DDBJ whole genome shotgun (WGS) entry which is preliminary data.</text>
</comment>
<feature type="compositionally biased region" description="Acidic residues" evidence="1">
    <location>
        <begin position="222"/>
        <end position="234"/>
    </location>
</feature>
<feature type="compositionally biased region" description="Gly residues" evidence="1">
    <location>
        <begin position="182"/>
        <end position="192"/>
    </location>
</feature>
<feature type="region of interest" description="Disordered" evidence="1">
    <location>
        <begin position="167"/>
        <end position="256"/>
    </location>
</feature>
<sequence>MRRSRSFELPMRSPSSAFSAPTPRNNGGRRLVASPDDAPAEVSRELPPSSTPDRLGGLSRSNSMPTPPTSAPGSYRRTWLPSPPPRAPASLRPYPPPLVSLGTPASLVAAGSPDSLELAGSSHGVYLASPLERLPPAAGVKIAHARSPSDCSDGSLFELALGASPVPAESPAGVWRKPAAAGAGGEGQGGRDGAQFSFEKSFEGAEMEADARGFRGGSGGEGEGEGGAGEEVEGGGDGGWADMSPRGSTTAADFAE</sequence>
<accession>A0ABQ6MY65</accession>
<feature type="compositionally biased region" description="Polar residues" evidence="1">
    <location>
        <begin position="13"/>
        <end position="25"/>
    </location>
</feature>
<feature type="non-terminal residue" evidence="2">
    <location>
        <position position="256"/>
    </location>
</feature>
<dbReference type="EMBL" id="BRYB01000717">
    <property type="protein sequence ID" value="GMI36041.1"/>
    <property type="molecule type" value="Genomic_DNA"/>
</dbReference>
<evidence type="ECO:0000313" key="2">
    <source>
        <dbReference type="EMBL" id="GMI36041.1"/>
    </source>
</evidence>
<protein>
    <submittedName>
        <fullName evidence="2">Uncharacterized protein</fullName>
    </submittedName>
</protein>
<feature type="compositionally biased region" description="Pro residues" evidence="1">
    <location>
        <begin position="81"/>
        <end position="95"/>
    </location>
</feature>
<organism evidence="2 3">
    <name type="scientific">Tetraparma gracilis</name>
    <dbReference type="NCBI Taxonomy" id="2962635"/>
    <lineage>
        <taxon>Eukaryota</taxon>
        <taxon>Sar</taxon>
        <taxon>Stramenopiles</taxon>
        <taxon>Ochrophyta</taxon>
        <taxon>Bolidophyceae</taxon>
        <taxon>Parmales</taxon>
        <taxon>Triparmaceae</taxon>
        <taxon>Tetraparma</taxon>
    </lineage>
</organism>
<name>A0ABQ6MY65_9STRA</name>
<feature type="compositionally biased region" description="Polar residues" evidence="1">
    <location>
        <begin position="246"/>
        <end position="256"/>
    </location>
</feature>
<proteinExistence type="predicted"/>
<keyword evidence="3" id="KW-1185">Reference proteome</keyword>
<reference evidence="2 3" key="1">
    <citation type="journal article" date="2023" name="Commun. Biol.">
        <title>Genome analysis of Parmales, the sister group of diatoms, reveals the evolutionary specialization of diatoms from phago-mixotrophs to photoautotrophs.</title>
        <authorList>
            <person name="Ban H."/>
            <person name="Sato S."/>
            <person name="Yoshikawa S."/>
            <person name="Yamada K."/>
            <person name="Nakamura Y."/>
            <person name="Ichinomiya M."/>
            <person name="Sato N."/>
            <person name="Blanc-Mathieu R."/>
            <person name="Endo H."/>
            <person name="Kuwata A."/>
            <person name="Ogata H."/>
        </authorList>
    </citation>
    <scope>NUCLEOTIDE SEQUENCE [LARGE SCALE GENOMIC DNA]</scope>
</reference>
<evidence type="ECO:0000256" key="1">
    <source>
        <dbReference type="SAM" id="MobiDB-lite"/>
    </source>
</evidence>
<gene>
    <name evidence="2" type="ORF">TeGR_g10535</name>
</gene>
<evidence type="ECO:0000313" key="3">
    <source>
        <dbReference type="Proteomes" id="UP001165060"/>
    </source>
</evidence>
<feature type="region of interest" description="Disordered" evidence="1">
    <location>
        <begin position="1"/>
        <end position="95"/>
    </location>
</feature>
<dbReference type="Proteomes" id="UP001165060">
    <property type="component" value="Unassembled WGS sequence"/>
</dbReference>